<name>A0A195CPS7_9HYME</name>
<dbReference type="AlphaFoldDB" id="A0A195CPS7"/>
<accession>A0A195CPS7</accession>
<reference evidence="6 7" key="1">
    <citation type="submission" date="2016-03" db="EMBL/GenBank/DDBJ databases">
        <title>Cyphomyrmex costatus WGS genome.</title>
        <authorList>
            <person name="Nygaard S."/>
            <person name="Hu H."/>
            <person name="Boomsma J."/>
            <person name="Zhang G."/>
        </authorList>
    </citation>
    <scope>NUCLEOTIDE SEQUENCE [LARGE SCALE GENOMIC DNA]</scope>
    <source>
        <strain evidence="6">MS0001</strain>
        <tissue evidence="6">Whole body</tissue>
    </source>
</reference>
<keyword evidence="4" id="KW-0732">Signal</keyword>
<evidence type="ECO:0000256" key="1">
    <source>
        <dbReference type="ARBA" id="ARBA00004613"/>
    </source>
</evidence>
<keyword evidence="5" id="KW-0325">Glycoprotein</keyword>
<evidence type="ECO:0000256" key="2">
    <source>
        <dbReference type="ARBA" id="ARBA00009127"/>
    </source>
</evidence>
<proteinExistence type="inferred from homology"/>
<sequence length="371" mass="42038">METVYQWKYLDYVWDNPEQKEEAINSGNYNVSECYLNDIDKADDGRIFVTVPKFFNDTVPASLVTVSDTIGSGGPLLCPYPDWSWYNNNNTCDNIVNVYSIYIKCNHIFVLDTGLGISENCDPKLLIFNLENNTLVKTINIPPDIATNESGSGFLTRPFVYFYVIQHKYKYTQVFISDMIGSGLVIYDSSKNSSCRVESDFMRATNSINFTIANETISFIADLFYNPLTEKKIYKMKIANLLKCPDRETANNQTELAGELSVQTGPIASAKCSIFTTNYLQSTIEGTNACKQFYPESMVVLAQNNETLQSVSGMKALKNHKELIVLSNRFDAFIFGINPNETNFFVVKFDLKKIQKEINSNTCTKYDLHNV</sequence>
<evidence type="ECO:0000313" key="6">
    <source>
        <dbReference type="EMBL" id="KYN02114.1"/>
    </source>
</evidence>
<dbReference type="PRINTS" id="PR01366">
    <property type="entry name" value="ROYALJELLY"/>
</dbReference>
<dbReference type="GO" id="GO:0005576">
    <property type="term" value="C:extracellular region"/>
    <property type="evidence" value="ECO:0007669"/>
    <property type="project" value="UniProtKB-SubCell"/>
</dbReference>
<dbReference type="Proteomes" id="UP000078542">
    <property type="component" value="Unassembled WGS sequence"/>
</dbReference>
<dbReference type="STRING" id="456900.A0A195CPS7"/>
<keyword evidence="7" id="KW-1185">Reference proteome</keyword>
<dbReference type="InterPro" id="IPR017996">
    <property type="entry name" value="MRJP/yellow-related"/>
</dbReference>
<dbReference type="InterPro" id="IPR011042">
    <property type="entry name" value="6-blade_b-propeller_TolB-like"/>
</dbReference>
<comment type="subcellular location">
    <subcellularLocation>
        <location evidence="1">Secreted</location>
    </subcellularLocation>
</comment>
<evidence type="ECO:0000256" key="4">
    <source>
        <dbReference type="ARBA" id="ARBA00022729"/>
    </source>
</evidence>
<protein>
    <submittedName>
        <fullName evidence="6">Major royal jelly protein 3</fullName>
    </submittedName>
</protein>
<dbReference type="PANTHER" id="PTHR10009">
    <property type="entry name" value="PROTEIN YELLOW-RELATED"/>
    <property type="match status" value="1"/>
</dbReference>
<evidence type="ECO:0000256" key="3">
    <source>
        <dbReference type="ARBA" id="ARBA00022525"/>
    </source>
</evidence>
<dbReference type="EMBL" id="KQ977532">
    <property type="protein sequence ID" value="KYN02114.1"/>
    <property type="molecule type" value="Genomic_DNA"/>
</dbReference>
<comment type="similarity">
    <text evidence="2">Belongs to the major royal jelly protein family.</text>
</comment>
<organism evidence="6 7">
    <name type="scientific">Cyphomyrmex costatus</name>
    <dbReference type="NCBI Taxonomy" id="456900"/>
    <lineage>
        <taxon>Eukaryota</taxon>
        <taxon>Metazoa</taxon>
        <taxon>Ecdysozoa</taxon>
        <taxon>Arthropoda</taxon>
        <taxon>Hexapoda</taxon>
        <taxon>Insecta</taxon>
        <taxon>Pterygota</taxon>
        <taxon>Neoptera</taxon>
        <taxon>Endopterygota</taxon>
        <taxon>Hymenoptera</taxon>
        <taxon>Apocrita</taxon>
        <taxon>Aculeata</taxon>
        <taxon>Formicoidea</taxon>
        <taxon>Formicidae</taxon>
        <taxon>Myrmicinae</taxon>
        <taxon>Cyphomyrmex</taxon>
    </lineage>
</organism>
<evidence type="ECO:0000313" key="7">
    <source>
        <dbReference type="Proteomes" id="UP000078542"/>
    </source>
</evidence>
<dbReference type="PANTHER" id="PTHR10009:SF7">
    <property type="entry name" value="GH10609P-RELATED"/>
    <property type="match status" value="1"/>
</dbReference>
<dbReference type="Pfam" id="PF03022">
    <property type="entry name" value="MRJP"/>
    <property type="match status" value="1"/>
</dbReference>
<gene>
    <name evidence="6" type="ORF">ALC62_07104</name>
</gene>
<evidence type="ECO:0000256" key="5">
    <source>
        <dbReference type="ARBA" id="ARBA00023180"/>
    </source>
</evidence>
<keyword evidence="3" id="KW-0964">Secreted</keyword>
<dbReference type="Gene3D" id="2.120.10.30">
    <property type="entry name" value="TolB, C-terminal domain"/>
    <property type="match status" value="1"/>
</dbReference>